<dbReference type="PANTHER" id="PTHR12147:SF26">
    <property type="entry name" value="PEPTIDASE M28 DOMAIN-CONTAINING PROTEIN"/>
    <property type="match status" value="1"/>
</dbReference>
<gene>
    <name evidence="5" type="ORF">QHT84_13530</name>
</gene>
<reference evidence="5 6" key="1">
    <citation type="submission" date="2023-05" db="EMBL/GenBank/DDBJ databases">
        <title>Flavobacterium sedimenti sp. nov., isolated from the sediment.</title>
        <authorList>
            <person name="Wu N."/>
        </authorList>
    </citation>
    <scope>NUCLEOTIDE SEQUENCE [LARGE SCALE GENOMIC DNA]</scope>
    <source>
        <strain evidence="5 6">YZ-48</strain>
    </source>
</reference>
<feature type="signal peptide" evidence="2">
    <location>
        <begin position="1"/>
        <end position="19"/>
    </location>
</feature>
<dbReference type="PANTHER" id="PTHR12147">
    <property type="entry name" value="METALLOPEPTIDASE M28 FAMILY MEMBER"/>
    <property type="match status" value="1"/>
</dbReference>
<organism evidence="5 6">
    <name type="scientific">Flavobacterium sedimenticola</name>
    <dbReference type="NCBI Taxonomy" id="3043286"/>
    <lineage>
        <taxon>Bacteria</taxon>
        <taxon>Pseudomonadati</taxon>
        <taxon>Bacteroidota</taxon>
        <taxon>Flavobacteriia</taxon>
        <taxon>Flavobacteriales</taxon>
        <taxon>Flavobacteriaceae</taxon>
        <taxon>Flavobacterium</taxon>
    </lineage>
</organism>
<accession>A0ABT6XTM9</accession>
<feature type="domain" description="Secretion system C-terminal sorting" evidence="4">
    <location>
        <begin position="318"/>
        <end position="391"/>
    </location>
</feature>
<sequence length="392" mass="43585">MKNLLFSFSFLWLCATANSQEFIPYYAEVADQVSDANILTHLTQFENLGVKRRGTAALQNTLDWLKTKYTGYGYTASQMQEYSFTNGAYTCKNLVVTKVGTLYPNTYVILCGHYDTITGKGTNDNGSGVVTILEVARLLQSIPTEYSIKFINFSGEEDGLVGSQHFVSSVVNGTSPKMNIRLVFNIDEVGGRADMTNDTITCERDTGSPTSNNALSNTFTNELINCVQLYSPLNTYLSYAYASDYMPFEDNNEIITGFFEKNETPYRHTANDLLVNMDPEYVYNIAKAAMGAMLHFAVASTSALSSESYQNSRQVSFYPSPAKEVLHINMGTLTDTRYSFSMLDLQGKVVLTRDVENPSMIETVSLSGLSKGMYLAVLQTTTERITKKILIE</sequence>
<evidence type="ECO:0000259" key="3">
    <source>
        <dbReference type="Pfam" id="PF04389"/>
    </source>
</evidence>
<name>A0ABT6XTM9_9FLAO</name>
<evidence type="ECO:0000313" key="6">
    <source>
        <dbReference type="Proteomes" id="UP001230035"/>
    </source>
</evidence>
<dbReference type="RefSeq" id="WP_283240106.1">
    <property type="nucleotide sequence ID" value="NZ_JASGBP010000012.1"/>
</dbReference>
<dbReference type="InterPro" id="IPR007484">
    <property type="entry name" value="Peptidase_M28"/>
</dbReference>
<dbReference type="SUPFAM" id="SSF53187">
    <property type="entry name" value="Zn-dependent exopeptidases"/>
    <property type="match status" value="1"/>
</dbReference>
<dbReference type="Pfam" id="PF04389">
    <property type="entry name" value="Peptidase_M28"/>
    <property type="match status" value="1"/>
</dbReference>
<evidence type="ECO:0000313" key="5">
    <source>
        <dbReference type="EMBL" id="MDI9258440.1"/>
    </source>
</evidence>
<feature type="domain" description="Peptidase M28" evidence="3">
    <location>
        <begin position="93"/>
        <end position="290"/>
    </location>
</feature>
<evidence type="ECO:0000256" key="1">
    <source>
        <dbReference type="ARBA" id="ARBA00022729"/>
    </source>
</evidence>
<dbReference type="NCBIfam" id="TIGR04183">
    <property type="entry name" value="Por_Secre_tail"/>
    <property type="match status" value="1"/>
</dbReference>
<dbReference type="EMBL" id="JASGBP010000012">
    <property type="protein sequence ID" value="MDI9258440.1"/>
    <property type="molecule type" value="Genomic_DNA"/>
</dbReference>
<proteinExistence type="predicted"/>
<dbReference type="Pfam" id="PF18962">
    <property type="entry name" value="Por_Secre_tail"/>
    <property type="match status" value="1"/>
</dbReference>
<evidence type="ECO:0000259" key="4">
    <source>
        <dbReference type="Pfam" id="PF18962"/>
    </source>
</evidence>
<dbReference type="InterPro" id="IPR045175">
    <property type="entry name" value="M28_fam"/>
</dbReference>
<dbReference type="InterPro" id="IPR026444">
    <property type="entry name" value="Secre_tail"/>
</dbReference>
<keyword evidence="6" id="KW-1185">Reference proteome</keyword>
<dbReference type="Gene3D" id="3.40.630.10">
    <property type="entry name" value="Zn peptidases"/>
    <property type="match status" value="1"/>
</dbReference>
<evidence type="ECO:0000256" key="2">
    <source>
        <dbReference type="SAM" id="SignalP"/>
    </source>
</evidence>
<dbReference type="Proteomes" id="UP001230035">
    <property type="component" value="Unassembled WGS sequence"/>
</dbReference>
<comment type="caution">
    <text evidence="5">The sequence shown here is derived from an EMBL/GenBank/DDBJ whole genome shotgun (WGS) entry which is preliminary data.</text>
</comment>
<protein>
    <submittedName>
        <fullName evidence="5">M28 family peptidase</fullName>
    </submittedName>
</protein>
<keyword evidence="1 2" id="KW-0732">Signal</keyword>
<feature type="chain" id="PRO_5045761689" evidence="2">
    <location>
        <begin position="20"/>
        <end position="392"/>
    </location>
</feature>